<dbReference type="Pfam" id="PF08423">
    <property type="entry name" value="Rad51"/>
    <property type="match status" value="1"/>
</dbReference>
<comment type="caution">
    <text evidence="9">The sequence shown here is derived from an EMBL/GenBank/DDBJ whole genome shotgun (WGS) entry which is preliminary data.</text>
</comment>
<evidence type="ECO:0000256" key="3">
    <source>
        <dbReference type="ARBA" id="ARBA00022763"/>
    </source>
</evidence>
<keyword evidence="4" id="KW-0067">ATP-binding</keyword>
<dbReference type="GO" id="GO:0033063">
    <property type="term" value="C:Rad51B-Rad51C-Rad51D-XRCC2 complex"/>
    <property type="evidence" value="ECO:0007669"/>
    <property type="project" value="TreeGrafter"/>
</dbReference>
<protein>
    <recommendedName>
        <fullName evidence="7">DNA repair protein RAD51 homolog 3</fullName>
    </recommendedName>
</protein>
<dbReference type="GO" id="GO:0008821">
    <property type="term" value="F:crossover junction DNA endonuclease activity"/>
    <property type="evidence" value="ECO:0007669"/>
    <property type="project" value="TreeGrafter"/>
</dbReference>
<comment type="subcellular location">
    <subcellularLocation>
        <location evidence="1">Nucleus</location>
    </subcellularLocation>
</comment>
<dbReference type="Proteomes" id="UP000723463">
    <property type="component" value="Unassembled WGS sequence"/>
</dbReference>
<dbReference type="PANTHER" id="PTHR46239">
    <property type="entry name" value="DNA REPAIR PROTEIN RAD51 HOMOLOG 3 RAD51C"/>
    <property type="match status" value="1"/>
</dbReference>
<dbReference type="GO" id="GO:0033065">
    <property type="term" value="C:Rad51C-XRCC3 complex"/>
    <property type="evidence" value="ECO:0007669"/>
    <property type="project" value="TreeGrafter"/>
</dbReference>
<evidence type="ECO:0000313" key="10">
    <source>
        <dbReference type="Proteomes" id="UP000723463"/>
    </source>
</evidence>
<dbReference type="GO" id="GO:0000400">
    <property type="term" value="F:four-way junction DNA binding"/>
    <property type="evidence" value="ECO:0007669"/>
    <property type="project" value="TreeGrafter"/>
</dbReference>
<dbReference type="InterPro" id="IPR052093">
    <property type="entry name" value="HR_Repair_Mediator"/>
</dbReference>
<feature type="domain" description="RecA family profile 1" evidence="8">
    <location>
        <begin position="78"/>
        <end position="253"/>
    </location>
</feature>
<evidence type="ECO:0000256" key="6">
    <source>
        <dbReference type="ARBA" id="ARBA00023242"/>
    </source>
</evidence>
<evidence type="ECO:0000313" key="9">
    <source>
        <dbReference type="EMBL" id="KAF9541247.1"/>
    </source>
</evidence>
<dbReference type="SUPFAM" id="SSF52540">
    <property type="entry name" value="P-loop containing nucleoside triphosphate hydrolases"/>
    <property type="match status" value="1"/>
</dbReference>
<evidence type="ECO:0000256" key="4">
    <source>
        <dbReference type="ARBA" id="ARBA00022840"/>
    </source>
</evidence>
<evidence type="ECO:0000256" key="5">
    <source>
        <dbReference type="ARBA" id="ARBA00023204"/>
    </source>
</evidence>
<dbReference type="GO" id="GO:0005657">
    <property type="term" value="C:replication fork"/>
    <property type="evidence" value="ECO:0007669"/>
    <property type="project" value="TreeGrafter"/>
</dbReference>
<dbReference type="PANTHER" id="PTHR46239:SF1">
    <property type="entry name" value="DNA REPAIR PROTEIN RAD51 HOMOLOG 3"/>
    <property type="match status" value="1"/>
</dbReference>
<evidence type="ECO:0000256" key="7">
    <source>
        <dbReference type="ARBA" id="ARBA00040674"/>
    </source>
</evidence>
<dbReference type="PROSITE" id="PS50162">
    <property type="entry name" value="RECA_2"/>
    <property type="match status" value="1"/>
</dbReference>
<dbReference type="InterPro" id="IPR027417">
    <property type="entry name" value="P-loop_NTPase"/>
</dbReference>
<dbReference type="InterPro" id="IPR020588">
    <property type="entry name" value="RecA_ATP-bd"/>
</dbReference>
<dbReference type="Gene3D" id="3.40.50.300">
    <property type="entry name" value="P-loop containing nucleotide triphosphate hydrolases"/>
    <property type="match status" value="1"/>
</dbReference>
<dbReference type="PIRSF" id="PIRSF005856">
    <property type="entry name" value="Rad51"/>
    <property type="match status" value="1"/>
</dbReference>
<keyword evidence="5" id="KW-0234">DNA repair</keyword>
<proteinExistence type="predicted"/>
<name>A0A9P6F339_9FUNG</name>
<reference evidence="9" key="1">
    <citation type="journal article" date="2020" name="Fungal Divers.">
        <title>Resolving the Mortierellaceae phylogeny through synthesis of multi-gene phylogenetics and phylogenomics.</title>
        <authorList>
            <person name="Vandepol N."/>
            <person name="Liber J."/>
            <person name="Desiro A."/>
            <person name="Na H."/>
            <person name="Kennedy M."/>
            <person name="Barry K."/>
            <person name="Grigoriev I.V."/>
            <person name="Miller A.N."/>
            <person name="O'Donnell K."/>
            <person name="Stajich J.E."/>
            <person name="Bonito G."/>
        </authorList>
    </citation>
    <scope>NUCLEOTIDE SEQUENCE</scope>
    <source>
        <strain evidence="9">NRRL 2591</strain>
    </source>
</reference>
<accession>A0A9P6F339</accession>
<keyword evidence="3" id="KW-0227">DNA damage</keyword>
<keyword evidence="2" id="KW-0547">Nucleotide-binding</keyword>
<evidence type="ECO:0000259" key="8">
    <source>
        <dbReference type="PROSITE" id="PS50162"/>
    </source>
</evidence>
<sequence length="370" mass="40025">MASSRPAVTLRLTTQLREKIIRSGYTTVGDLSAIPTADLAKELKLTSEQAQELLDQLHPKGLGVKSFTADQTWEQEKKLAPITTSSPAIDSLFGGSHGIPPGKITEICGLPGSGKTQLGSMGGAGGSSIYIDTEGSFVARRASQLASACAARLSESSKAAEAKPSLTADDLLRGIQYCRVHSPVEFIAMVRILAGILQEHPNVKLVVVDSISFLFRSNFSDTRLRTKLVASLGRQLADLARQHDLAVVVINQMTTTIDAPATGKRPFDPLDDNVHPALGETWGSICTHRIRLYDQGGHGQQRYARMFKSPTMQEQTVTFHIGQDGISDIVDPEPVKVKGGGARVGQEDDDMDFGHTSSQSMFFWEDDDFS</sequence>
<evidence type="ECO:0000256" key="1">
    <source>
        <dbReference type="ARBA" id="ARBA00004123"/>
    </source>
</evidence>
<dbReference type="InterPro" id="IPR013632">
    <property type="entry name" value="Rad51_C"/>
</dbReference>
<keyword evidence="6" id="KW-0539">Nucleus</keyword>
<evidence type="ECO:0000256" key="2">
    <source>
        <dbReference type="ARBA" id="ARBA00022741"/>
    </source>
</evidence>
<dbReference type="GO" id="GO:0007131">
    <property type="term" value="P:reciprocal meiotic recombination"/>
    <property type="evidence" value="ECO:0007669"/>
    <property type="project" value="TreeGrafter"/>
</dbReference>
<gene>
    <name evidence="9" type="primary">RAD51C</name>
    <name evidence="9" type="ORF">EC957_003262</name>
</gene>
<keyword evidence="10" id="KW-1185">Reference proteome</keyword>
<dbReference type="GO" id="GO:0005524">
    <property type="term" value="F:ATP binding"/>
    <property type="evidence" value="ECO:0007669"/>
    <property type="project" value="UniProtKB-KW"/>
</dbReference>
<dbReference type="InterPro" id="IPR016467">
    <property type="entry name" value="DNA_recomb/repair_RecA-like"/>
</dbReference>
<organism evidence="9 10">
    <name type="scientific">Mortierella hygrophila</name>
    <dbReference type="NCBI Taxonomy" id="979708"/>
    <lineage>
        <taxon>Eukaryota</taxon>
        <taxon>Fungi</taxon>
        <taxon>Fungi incertae sedis</taxon>
        <taxon>Mucoromycota</taxon>
        <taxon>Mortierellomycotina</taxon>
        <taxon>Mortierellomycetes</taxon>
        <taxon>Mortierellales</taxon>
        <taxon>Mortierellaceae</taxon>
        <taxon>Mortierella</taxon>
    </lineage>
</organism>
<dbReference type="AlphaFoldDB" id="A0A9P6F339"/>
<dbReference type="EMBL" id="JAAAXW010000172">
    <property type="protein sequence ID" value="KAF9541247.1"/>
    <property type="molecule type" value="Genomic_DNA"/>
</dbReference>
<dbReference type="GO" id="GO:0140664">
    <property type="term" value="F:ATP-dependent DNA damage sensor activity"/>
    <property type="evidence" value="ECO:0007669"/>
    <property type="project" value="InterPro"/>
</dbReference>
<dbReference type="GO" id="GO:0000707">
    <property type="term" value="P:meiotic DNA recombinase assembly"/>
    <property type="evidence" value="ECO:0007669"/>
    <property type="project" value="TreeGrafter"/>
</dbReference>